<dbReference type="RefSeq" id="WP_096636110.1">
    <property type="nucleotide sequence ID" value="NZ_OAOH01000001.1"/>
</dbReference>
<dbReference type="NCBIfam" id="TIGR00260">
    <property type="entry name" value="thrC"/>
    <property type="match status" value="1"/>
</dbReference>
<dbReference type="InterPro" id="IPR036052">
    <property type="entry name" value="TrpB-like_PALP_sf"/>
</dbReference>
<dbReference type="GO" id="GO:0004795">
    <property type="term" value="F:threonine synthase activity"/>
    <property type="evidence" value="ECO:0007669"/>
    <property type="project" value="UniProtKB-UniRule"/>
</dbReference>
<dbReference type="InterPro" id="IPR004450">
    <property type="entry name" value="Thr_synthase-like"/>
</dbReference>
<evidence type="ECO:0000256" key="5">
    <source>
        <dbReference type="ARBA" id="ARBA00023239"/>
    </source>
</evidence>
<feature type="binding site" evidence="9">
    <location>
        <position position="369"/>
    </location>
    <ligand>
        <name>pyridoxal 5'-phosphate</name>
        <dbReference type="ChEBI" id="CHEBI:597326"/>
    </ligand>
</feature>
<dbReference type="EMBL" id="UAWC01000013">
    <property type="protein sequence ID" value="SQB34565.1"/>
    <property type="molecule type" value="Genomic_DNA"/>
</dbReference>
<comment type="cofactor">
    <cofactor evidence="1 8 9">
        <name>pyridoxal 5'-phosphate</name>
        <dbReference type="ChEBI" id="CHEBI:597326"/>
    </cofactor>
</comment>
<dbReference type="AlphaFoldDB" id="A0A2X2WET6"/>
<name>A0A2X2WET6_CLOCO</name>
<comment type="pathway">
    <text evidence="8">Amino-acid biosynthesis; L-threonine biosynthesis; L-threonine from L-aspartate: step 5/5.</text>
</comment>
<evidence type="ECO:0000256" key="2">
    <source>
        <dbReference type="ARBA" id="ARBA00005517"/>
    </source>
</evidence>
<evidence type="ECO:0000256" key="8">
    <source>
        <dbReference type="PIRNR" id="PIRNR038945"/>
    </source>
</evidence>
<gene>
    <name evidence="12" type="primary">thrC_1</name>
    <name evidence="12" type="ORF">NCTC13028_01479</name>
</gene>
<dbReference type="Pfam" id="PF00291">
    <property type="entry name" value="PALP"/>
    <property type="match status" value="1"/>
</dbReference>
<reference evidence="12 13" key="1">
    <citation type="submission" date="2018-06" db="EMBL/GenBank/DDBJ databases">
        <authorList>
            <consortium name="Pathogen Informatics"/>
            <person name="Doyle S."/>
        </authorList>
    </citation>
    <scope>NUCLEOTIDE SEQUENCE [LARGE SCALE GENOMIC DNA]</scope>
    <source>
        <strain evidence="12 13">NCTC13028</strain>
    </source>
</reference>
<dbReference type="UniPathway" id="UPA00050">
    <property type="reaction ID" value="UER00065"/>
</dbReference>
<dbReference type="SUPFAM" id="SSF53686">
    <property type="entry name" value="Tryptophan synthase beta subunit-like PLP-dependent enzymes"/>
    <property type="match status" value="1"/>
</dbReference>
<dbReference type="GO" id="GO:0004794">
    <property type="term" value="F:threonine deaminase activity"/>
    <property type="evidence" value="ECO:0007669"/>
    <property type="project" value="TreeGrafter"/>
</dbReference>
<evidence type="ECO:0000313" key="12">
    <source>
        <dbReference type="EMBL" id="SQB34565.1"/>
    </source>
</evidence>
<dbReference type="CDD" id="cd01563">
    <property type="entry name" value="Thr-synth_1"/>
    <property type="match status" value="1"/>
</dbReference>
<feature type="modified residue" description="N6-(pyridoxal phosphate)lysine" evidence="10">
    <location>
        <position position="106"/>
    </location>
</feature>
<sequence length="402" mass="44929">MREFKLICTGCGETYPLERVHPRCEKCNEPLEMEIVREGKIKEGNPLTQTILERYQDFFPFDKINNELSLNEGFTSLVSSPRIAKRIGIKNIYFKNESQNPTWSFKDRGTLFGIQHAYSMGYKKVGAVSTGNMAVSVAAYGQRAGFETFIFVGKNIPEEKLNPVAIYGANLIKVEGDYGKLYYESLEIGKNQGIYFINSDVTYRVEGYKTAAFEMCEQLNFNIPDYVVVPTSAGGNIRGILKGFVEFKEAGIIDRVPKMICAQAAGCSPIYNSFKEGKYEIDRVSNPCTIAHGIENPFPPSGNDTLRKIRENGGICVAVTDEEIIKAQKEMAEEGIFVQPESCVPLASVKKLKSEGYFNENDSVACVLTGSGLKYTKAFEKHNLSAYECKLENLENFIGENF</sequence>
<evidence type="ECO:0000256" key="9">
    <source>
        <dbReference type="PIRSR" id="PIRSR038945-1"/>
    </source>
</evidence>
<proteinExistence type="inferred from homology"/>
<keyword evidence="8" id="KW-0791">Threonine biosynthesis</keyword>
<organism evidence="12 13">
    <name type="scientific">Clostridium cochlearium</name>
    <dbReference type="NCBI Taxonomy" id="1494"/>
    <lineage>
        <taxon>Bacteria</taxon>
        <taxon>Bacillati</taxon>
        <taxon>Bacillota</taxon>
        <taxon>Clostridia</taxon>
        <taxon>Eubacteriales</taxon>
        <taxon>Clostridiaceae</taxon>
        <taxon>Clostridium</taxon>
    </lineage>
</organism>
<dbReference type="Gene3D" id="3.40.50.1100">
    <property type="match status" value="2"/>
</dbReference>
<evidence type="ECO:0000259" key="11">
    <source>
        <dbReference type="Pfam" id="PF00291"/>
    </source>
</evidence>
<dbReference type="GO" id="GO:0003941">
    <property type="term" value="F:L-serine ammonia-lyase activity"/>
    <property type="evidence" value="ECO:0007669"/>
    <property type="project" value="TreeGrafter"/>
</dbReference>
<dbReference type="InterPro" id="IPR050147">
    <property type="entry name" value="Ser/Thr_Dehydratase"/>
</dbReference>
<keyword evidence="4 8" id="KW-0663">Pyridoxal phosphate</keyword>
<dbReference type="InterPro" id="IPR001926">
    <property type="entry name" value="TrpB-like_PALP"/>
</dbReference>
<dbReference type="PANTHER" id="PTHR48078:SF6">
    <property type="entry name" value="L-THREONINE DEHYDRATASE CATABOLIC TDCB"/>
    <property type="match status" value="1"/>
</dbReference>
<comment type="function">
    <text evidence="8">Catalyzes the gamma-elimination of phosphate from L-phosphohomoserine and the beta-addition of water to produce L-threonine.</text>
</comment>
<dbReference type="PIRSF" id="PIRSF038945">
    <property type="entry name" value="Thr_synthase"/>
    <property type="match status" value="1"/>
</dbReference>
<dbReference type="GO" id="GO:0009088">
    <property type="term" value="P:threonine biosynthetic process"/>
    <property type="evidence" value="ECO:0007669"/>
    <property type="project" value="UniProtKB-UniRule"/>
</dbReference>
<evidence type="ECO:0000256" key="1">
    <source>
        <dbReference type="ARBA" id="ARBA00001933"/>
    </source>
</evidence>
<protein>
    <recommendedName>
        <fullName evidence="3 7">Threonine synthase</fullName>
        <ecNumber evidence="7 8">4.2.3.1</ecNumber>
    </recommendedName>
</protein>
<evidence type="ECO:0000256" key="4">
    <source>
        <dbReference type="ARBA" id="ARBA00022898"/>
    </source>
</evidence>
<evidence type="ECO:0000256" key="3">
    <source>
        <dbReference type="ARBA" id="ARBA00018679"/>
    </source>
</evidence>
<evidence type="ECO:0000256" key="7">
    <source>
        <dbReference type="NCBIfam" id="TIGR00260"/>
    </source>
</evidence>
<dbReference type="EC" id="4.2.3.1" evidence="7 8"/>
<feature type="domain" description="Tryptophan synthase beta chain-like PALP" evidence="11">
    <location>
        <begin position="69"/>
        <end position="370"/>
    </location>
</feature>
<dbReference type="GO" id="GO:0006567">
    <property type="term" value="P:L-threonine catabolic process"/>
    <property type="evidence" value="ECO:0007669"/>
    <property type="project" value="TreeGrafter"/>
</dbReference>
<comment type="similarity">
    <text evidence="2 8">Belongs to the threonine synthase family.</text>
</comment>
<keyword evidence="5 8" id="KW-0456">Lyase</keyword>
<comment type="catalytic activity">
    <reaction evidence="6 8">
        <text>O-phospho-L-homoserine + H2O = L-threonine + phosphate</text>
        <dbReference type="Rhea" id="RHEA:10840"/>
        <dbReference type="ChEBI" id="CHEBI:15377"/>
        <dbReference type="ChEBI" id="CHEBI:43474"/>
        <dbReference type="ChEBI" id="CHEBI:57590"/>
        <dbReference type="ChEBI" id="CHEBI:57926"/>
        <dbReference type="EC" id="4.2.3.1"/>
    </reaction>
</comment>
<evidence type="ECO:0000256" key="10">
    <source>
        <dbReference type="PIRSR" id="PIRSR038945-2"/>
    </source>
</evidence>
<dbReference type="GO" id="GO:0009097">
    <property type="term" value="P:isoleucine biosynthetic process"/>
    <property type="evidence" value="ECO:0007669"/>
    <property type="project" value="TreeGrafter"/>
</dbReference>
<evidence type="ECO:0000256" key="6">
    <source>
        <dbReference type="ARBA" id="ARBA00049144"/>
    </source>
</evidence>
<feature type="binding site" evidence="9">
    <location>
        <position position="132"/>
    </location>
    <ligand>
        <name>pyridoxal 5'-phosphate</name>
        <dbReference type="ChEBI" id="CHEBI:597326"/>
    </ligand>
</feature>
<keyword evidence="8" id="KW-0028">Amino-acid biosynthesis</keyword>
<dbReference type="Proteomes" id="UP000250223">
    <property type="component" value="Unassembled WGS sequence"/>
</dbReference>
<dbReference type="PANTHER" id="PTHR48078">
    <property type="entry name" value="THREONINE DEHYDRATASE, MITOCHONDRIAL-RELATED"/>
    <property type="match status" value="1"/>
</dbReference>
<dbReference type="InterPro" id="IPR026260">
    <property type="entry name" value="Thr_Synthase_bac/arc"/>
</dbReference>
<dbReference type="GO" id="GO:0006565">
    <property type="term" value="P:L-serine catabolic process"/>
    <property type="evidence" value="ECO:0007669"/>
    <property type="project" value="TreeGrafter"/>
</dbReference>
<evidence type="ECO:0000313" key="13">
    <source>
        <dbReference type="Proteomes" id="UP000250223"/>
    </source>
</evidence>
<accession>A0A2X2WET6</accession>